<dbReference type="EMBL" id="BEZZ01001729">
    <property type="protein sequence ID" value="GCC20317.1"/>
    <property type="molecule type" value="Genomic_DNA"/>
</dbReference>
<feature type="region of interest" description="Disordered" evidence="1">
    <location>
        <begin position="1"/>
        <end position="20"/>
    </location>
</feature>
<gene>
    <name evidence="2" type="ORF">chiPu_0018879</name>
</gene>
<proteinExistence type="predicted"/>
<reference evidence="2 3" key="1">
    <citation type="journal article" date="2018" name="Nat. Ecol. Evol.">
        <title>Shark genomes provide insights into elasmobranch evolution and the origin of vertebrates.</title>
        <authorList>
            <person name="Hara Y"/>
            <person name="Yamaguchi K"/>
            <person name="Onimaru K"/>
            <person name="Kadota M"/>
            <person name="Koyanagi M"/>
            <person name="Keeley SD"/>
            <person name="Tatsumi K"/>
            <person name="Tanaka K"/>
            <person name="Motone F"/>
            <person name="Kageyama Y"/>
            <person name="Nozu R"/>
            <person name="Adachi N"/>
            <person name="Nishimura O"/>
            <person name="Nakagawa R"/>
            <person name="Tanegashima C"/>
            <person name="Kiyatake I"/>
            <person name="Matsumoto R"/>
            <person name="Murakumo K"/>
            <person name="Nishida K"/>
            <person name="Terakita A"/>
            <person name="Kuratani S"/>
            <person name="Sato K"/>
            <person name="Hyodo S Kuraku.S."/>
        </authorList>
    </citation>
    <scope>NUCLEOTIDE SEQUENCE [LARGE SCALE GENOMIC DNA]</scope>
</reference>
<dbReference type="Proteomes" id="UP000287033">
    <property type="component" value="Unassembled WGS sequence"/>
</dbReference>
<organism evidence="2 3">
    <name type="scientific">Chiloscyllium punctatum</name>
    <name type="common">Brownbanded bambooshark</name>
    <name type="synonym">Hemiscyllium punctatum</name>
    <dbReference type="NCBI Taxonomy" id="137246"/>
    <lineage>
        <taxon>Eukaryota</taxon>
        <taxon>Metazoa</taxon>
        <taxon>Chordata</taxon>
        <taxon>Craniata</taxon>
        <taxon>Vertebrata</taxon>
        <taxon>Chondrichthyes</taxon>
        <taxon>Elasmobranchii</taxon>
        <taxon>Galeomorphii</taxon>
        <taxon>Galeoidea</taxon>
        <taxon>Orectolobiformes</taxon>
        <taxon>Hemiscylliidae</taxon>
        <taxon>Chiloscyllium</taxon>
    </lineage>
</organism>
<dbReference type="AlphaFoldDB" id="A0A401RQ51"/>
<sequence>MIPTTLKEQTGPLPRSSCHPTEIALLKTDRVCRARRETEIELGHSQTRCHKLPVHVEGARFRPTLGMRLDPKSKRIKCYRDKAEEWGR</sequence>
<evidence type="ECO:0000256" key="1">
    <source>
        <dbReference type="SAM" id="MobiDB-lite"/>
    </source>
</evidence>
<evidence type="ECO:0000313" key="3">
    <source>
        <dbReference type="Proteomes" id="UP000287033"/>
    </source>
</evidence>
<evidence type="ECO:0000313" key="2">
    <source>
        <dbReference type="EMBL" id="GCC20317.1"/>
    </source>
</evidence>
<protein>
    <submittedName>
        <fullName evidence="2">Uncharacterized protein</fullName>
    </submittedName>
</protein>
<name>A0A401RQ51_CHIPU</name>
<keyword evidence="3" id="KW-1185">Reference proteome</keyword>
<accession>A0A401RQ51</accession>
<comment type="caution">
    <text evidence="2">The sequence shown here is derived from an EMBL/GenBank/DDBJ whole genome shotgun (WGS) entry which is preliminary data.</text>
</comment>